<keyword evidence="7 11" id="KW-0862">Zinc</keyword>
<keyword evidence="9 11" id="KW-0482">Metalloprotease</keyword>
<name>K6VN46_9MICO</name>
<accession>K6VN46</accession>
<keyword evidence="16" id="KW-1185">Reference proteome</keyword>
<evidence type="ECO:0000259" key="14">
    <source>
        <dbReference type="Pfam" id="PF01435"/>
    </source>
</evidence>
<feature type="domain" description="Peptidase M48" evidence="14">
    <location>
        <begin position="94"/>
        <end position="175"/>
    </location>
</feature>
<dbReference type="AlphaFoldDB" id="K6VN46"/>
<evidence type="ECO:0000256" key="6">
    <source>
        <dbReference type="ARBA" id="ARBA00022801"/>
    </source>
</evidence>
<protein>
    <recommendedName>
        <fullName evidence="14">Peptidase M48 domain-containing protein</fullName>
    </recommendedName>
</protein>
<keyword evidence="10 13" id="KW-0472">Membrane</keyword>
<keyword evidence="2" id="KW-1003">Cell membrane</keyword>
<evidence type="ECO:0000256" key="10">
    <source>
        <dbReference type="ARBA" id="ARBA00023136"/>
    </source>
</evidence>
<evidence type="ECO:0000256" key="4">
    <source>
        <dbReference type="ARBA" id="ARBA00022692"/>
    </source>
</evidence>
<evidence type="ECO:0000256" key="8">
    <source>
        <dbReference type="ARBA" id="ARBA00022989"/>
    </source>
</evidence>
<dbReference type="Proteomes" id="UP000008366">
    <property type="component" value="Unassembled WGS sequence"/>
</dbReference>
<dbReference type="CDD" id="cd07325">
    <property type="entry name" value="M48_Ste24p_like"/>
    <property type="match status" value="1"/>
</dbReference>
<evidence type="ECO:0000256" key="9">
    <source>
        <dbReference type="ARBA" id="ARBA00023049"/>
    </source>
</evidence>
<feature type="transmembrane region" description="Helical" evidence="13">
    <location>
        <begin position="21"/>
        <end position="46"/>
    </location>
</feature>
<organism evidence="15 16">
    <name type="scientific">Kineosphaera limosa NBRC 100340</name>
    <dbReference type="NCBI Taxonomy" id="1184609"/>
    <lineage>
        <taxon>Bacteria</taxon>
        <taxon>Bacillati</taxon>
        <taxon>Actinomycetota</taxon>
        <taxon>Actinomycetes</taxon>
        <taxon>Micrococcales</taxon>
        <taxon>Dermatophilaceae</taxon>
        <taxon>Kineosphaera</taxon>
    </lineage>
</organism>
<evidence type="ECO:0000313" key="15">
    <source>
        <dbReference type="EMBL" id="GAB97653.1"/>
    </source>
</evidence>
<dbReference type="InterPro" id="IPR050083">
    <property type="entry name" value="HtpX_protease"/>
</dbReference>
<evidence type="ECO:0000256" key="1">
    <source>
        <dbReference type="ARBA" id="ARBA00004651"/>
    </source>
</evidence>
<evidence type="ECO:0000256" key="3">
    <source>
        <dbReference type="ARBA" id="ARBA00022670"/>
    </source>
</evidence>
<reference evidence="15 16" key="1">
    <citation type="submission" date="2012-08" db="EMBL/GenBank/DDBJ databases">
        <title>Whole genome shotgun sequence of Kineosphaera limosa NBRC 100340.</title>
        <authorList>
            <person name="Yoshida I."/>
            <person name="Isaki S."/>
            <person name="Hosoyama A."/>
            <person name="Tsuchikane K."/>
            <person name="Katsumata H."/>
            <person name="Ando Y."/>
            <person name="Ohji S."/>
            <person name="Hamada M."/>
            <person name="Tamura T."/>
            <person name="Yamazoe A."/>
            <person name="Yamazaki S."/>
            <person name="Fujita N."/>
        </authorList>
    </citation>
    <scope>NUCLEOTIDE SEQUENCE [LARGE SCALE GENOMIC DNA]</scope>
    <source>
        <strain evidence="15 16">NBRC 100340</strain>
    </source>
</reference>
<feature type="domain" description="Peptidase M48" evidence="14">
    <location>
        <begin position="179"/>
        <end position="270"/>
    </location>
</feature>
<comment type="subcellular location">
    <subcellularLocation>
        <location evidence="1">Cell membrane</location>
        <topology evidence="1">Multi-pass membrane protein</topology>
    </subcellularLocation>
</comment>
<dbReference type="PANTHER" id="PTHR43221">
    <property type="entry name" value="PROTEASE HTPX"/>
    <property type="match status" value="1"/>
</dbReference>
<feature type="transmembrane region" description="Helical" evidence="13">
    <location>
        <begin position="58"/>
        <end position="78"/>
    </location>
</feature>
<dbReference type="GO" id="GO:0046872">
    <property type="term" value="F:metal ion binding"/>
    <property type="evidence" value="ECO:0007669"/>
    <property type="project" value="UniProtKB-KW"/>
</dbReference>
<keyword evidence="5" id="KW-0479">Metal-binding</keyword>
<dbReference type="RefSeq" id="WP_006594185.1">
    <property type="nucleotide sequence ID" value="NZ_BAHD01000077.1"/>
</dbReference>
<evidence type="ECO:0000256" key="5">
    <source>
        <dbReference type="ARBA" id="ARBA00022723"/>
    </source>
</evidence>
<dbReference type="Pfam" id="PF01435">
    <property type="entry name" value="Peptidase_M48"/>
    <property type="match status" value="2"/>
</dbReference>
<comment type="similarity">
    <text evidence="11">Belongs to the peptidase M48 family.</text>
</comment>
<feature type="region of interest" description="Disordered" evidence="12">
    <location>
        <begin position="331"/>
        <end position="353"/>
    </location>
</feature>
<evidence type="ECO:0000313" key="16">
    <source>
        <dbReference type="Proteomes" id="UP000008366"/>
    </source>
</evidence>
<keyword evidence="3 11" id="KW-0645">Protease</keyword>
<keyword evidence="4 13" id="KW-0812">Transmembrane</keyword>
<dbReference type="PANTHER" id="PTHR43221:SF1">
    <property type="entry name" value="PROTEASE HTPX"/>
    <property type="match status" value="1"/>
</dbReference>
<sequence>MFRLQSVLSGSQRKSLRHPKEIPLLILAVIVTVLTAAIVLGVLAAAEAGLVSIDDTTMQLVALAIAAPILILVMRGYFYAQQRTSGVRITPTQFPDAYRMIAEAALDAGLRRMPDAYVTAGSGVLNAFASGHGHRRFVVLHSDLFELGGERRDPAALRFVIGHEVGHLAAGHVAYWRLLFTFTFSNLPVLSSLLTRAQEYTADNYGYRFSPDGAPGGISALAAGKYLNKEVHPDEYADRAVTEKGIFIWAANLLSSHPVLTWRSHALRDRSRPGRLLFRPRAGVARPASLPPGSSRTADWSDPAQAVALMRSIPAGQNAFGGVQVEQRPTASYAGQFDSAGRLVTSPEHTEKS</sequence>
<evidence type="ECO:0000256" key="11">
    <source>
        <dbReference type="RuleBase" id="RU003983"/>
    </source>
</evidence>
<evidence type="ECO:0000256" key="2">
    <source>
        <dbReference type="ARBA" id="ARBA00022475"/>
    </source>
</evidence>
<proteinExistence type="inferred from homology"/>
<dbReference type="EMBL" id="BAHD01000077">
    <property type="protein sequence ID" value="GAB97653.1"/>
    <property type="molecule type" value="Genomic_DNA"/>
</dbReference>
<dbReference type="eggNOG" id="COG0501">
    <property type="taxonomic scope" value="Bacteria"/>
</dbReference>
<evidence type="ECO:0000256" key="7">
    <source>
        <dbReference type="ARBA" id="ARBA00022833"/>
    </source>
</evidence>
<comment type="cofactor">
    <cofactor evidence="11">
        <name>Zn(2+)</name>
        <dbReference type="ChEBI" id="CHEBI:29105"/>
    </cofactor>
    <text evidence="11">Binds 1 zinc ion per subunit.</text>
</comment>
<evidence type="ECO:0000256" key="13">
    <source>
        <dbReference type="SAM" id="Phobius"/>
    </source>
</evidence>
<dbReference type="Gene3D" id="3.30.2010.10">
    <property type="entry name" value="Metalloproteases ('zincins'), catalytic domain"/>
    <property type="match status" value="1"/>
</dbReference>
<evidence type="ECO:0000256" key="12">
    <source>
        <dbReference type="SAM" id="MobiDB-lite"/>
    </source>
</evidence>
<comment type="caution">
    <text evidence="15">The sequence shown here is derived from an EMBL/GenBank/DDBJ whole genome shotgun (WGS) entry which is preliminary data.</text>
</comment>
<dbReference type="GO" id="GO:0006508">
    <property type="term" value="P:proteolysis"/>
    <property type="evidence" value="ECO:0007669"/>
    <property type="project" value="UniProtKB-KW"/>
</dbReference>
<keyword evidence="6 11" id="KW-0378">Hydrolase</keyword>
<dbReference type="InterPro" id="IPR001915">
    <property type="entry name" value="Peptidase_M48"/>
</dbReference>
<dbReference type="GO" id="GO:0004222">
    <property type="term" value="F:metalloendopeptidase activity"/>
    <property type="evidence" value="ECO:0007669"/>
    <property type="project" value="InterPro"/>
</dbReference>
<gene>
    <name evidence="15" type="ORF">KILIM_077_00100</name>
</gene>
<dbReference type="STRING" id="1184609.KILIM_077_00100"/>
<dbReference type="GO" id="GO:0005886">
    <property type="term" value="C:plasma membrane"/>
    <property type="evidence" value="ECO:0007669"/>
    <property type="project" value="UniProtKB-SubCell"/>
</dbReference>
<dbReference type="OrthoDB" id="9810445at2"/>
<keyword evidence="8 13" id="KW-1133">Transmembrane helix</keyword>